<dbReference type="GO" id="GO:0003841">
    <property type="term" value="F:1-acylglycerol-3-phosphate O-acyltransferase activity"/>
    <property type="evidence" value="ECO:0007669"/>
    <property type="project" value="TreeGrafter"/>
</dbReference>
<gene>
    <name evidence="4" type="ORF">FHX68_2452</name>
</gene>
<keyword evidence="1 4" id="KW-0808">Transferase</keyword>
<dbReference type="SUPFAM" id="SSF69593">
    <property type="entry name" value="Glycerol-3-phosphate (1)-acyltransferase"/>
    <property type="match status" value="1"/>
</dbReference>
<evidence type="ECO:0000313" key="5">
    <source>
        <dbReference type="Proteomes" id="UP000319804"/>
    </source>
</evidence>
<dbReference type="Pfam" id="PF01553">
    <property type="entry name" value="Acyltransferase"/>
    <property type="match status" value="1"/>
</dbReference>
<keyword evidence="5" id="KW-1185">Reference proteome</keyword>
<proteinExistence type="predicted"/>
<dbReference type="PANTHER" id="PTHR10434">
    <property type="entry name" value="1-ACYL-SN-GLYCEROL-3-PHOSPHATE ACYLTRANSFERASE"/>
    <property type="match status" value="1"/>
</dbReference>
<evidence type="ECO:0000256" key="1">
    <source>
        <dbReference type="ARBA" id="ARBA00022679"/>
    </source>
</evidence>
<evidence type="ECO:0000256" key="2">
    <source>
        <dbReference type="ARBA" id="ARBA00023315"/>
    </source>
</evidence>
<protein>
    <submittedName>
        <fullName evidence="4">1-acyl-sn-glycerol-3-phosphate acyltransferase</fullName>
    </submittedName>
</protein>
<dbReference type="Proteomes" id="UP000319804">
    <property type="component" value="Unassembled WGS sequence"/>
</dbReference>
<dbReference type="GO" id="GO:0006654">
    <property type="term" value="P:phosphatidic acid biosynthetic process"/>
    <property type="evidence" value="ECO:0007669"/>
    <property type="project" value="TreeGrafter"/>
</dbReference>
<reference evidence="4 5" key="1">
    <citation type="submission" date="2019-06" db="EMBL/GenBank/DDBJ databases">
        <title>Sequencing the genomes of 1000 actinobacteria strains.</title>
        <authorList>
            <person name="Klenk H.-P."/>
        </authorList>
    </citation>
    <scope>NUCLEOTIDE SEQUENCE [LARGE SCALE GENOMIC DNA]</scope>
    <source>
        <strain evidence="4 5">DSM 20427</strain>
    </source>
</reference>
<sequence>MPQRGRLILSHFHLSPLRTGMRGAEWIGDYDLRVTQDQDGATDAPEPAASEAHEVPRVGFTYYFGRAVLVPLARLFYRPRIEGRRNIPRRGKVIFASNHLSFIDSLIIPMFAPRPVYFLAKSSYFDGTGLRGWASRHFFTAIGATPVQRGAGQAALDALDQQRRILASGRAIALYPEGTRSLDGRLYKGRTGVAFLALEEGAQVVPVGLIGTNEAMPVGAKMPKRQPRVTVRYGEPIDLSHLGPASSGKARRLATDEIMAAIHALSGQELANAYNEAPAANPVERLKQVLPHERR</sequence>
<dbReference type="GO" id="GO:0005886">
    <property type="term" value="C:plasma membrane"/>
    <property type="evidence" value="ECO:0007669"/>
    <property type="project" value="TreeGrafter"/>
</dbReference>
<dbReference type="CDD" id="cd07989">
    <property type="entry name" value="LPLAT_AGPAT-like"/>
    <property type="match status" value="1"/>
</dbReference>
<dbReference type="EMBL" id="VFPS01000004">
    <property type="protein sequence ID" value="TQM95113.1"/>
    <property type="molecule type" value="Genomic_DNA"/>
</dbReference>
<evidence type="ECO:0000259" key="3">
    <source>
        <dbReference type="SMART" id="SM00563"/>
    </source>
</evidence>
<feature type="domain" description="Phospholipid/glycerol acyltransferase" evidence="3">
    <location>
        <begin position="93"/>
        <end position="212"/>
    </location>
</feature>
<comment type="caution">
    <text evidence="4">The sequence shown here is derived from an EMBL/GenBank/DDBJ whole genome shotgun (WGS) entry which is preliminary data.</text>
</comment>
<organism evidence="4 5">
    <name type="scientific">Microbacterium lacticum</name>
    <dbReference type="NCBI Taxonomy" id="33885"/>
    <lineage>
        <taxon>Bacteria</taxon>
        <taxon>Bacillati</taxon>
        <taxon>Actinomycetota</taxon>
        <taxon>Actinomycetes</taxon>
        <taxon>Micrococcales</taxon>
        <taxon>Microbacteriaceae</taxon>
        <taxon>Microbacterium</taxon>
    </lineage>
</organism>
<keyword evidence="2 4" id="KW-0012">Acyltransferase</keyword>
<dbReference type="PANTHER" id="PTHR10434:SF11">
    <property type="entry name" value="1-ACYL-SN-GLYCEROL-3-PHOSPHATE ACYLTRANSFERASE"/>
    <property type="match status" value="1"/>
</dbReference>
<accession>A0A4Y3UPU3</accession>
<name>A0A4Y3UPU3_9MICO</name>
<dbReference type="AlphaFoldDB" id="A0A4Y3UPU3"/>
<dbReference type="InterPro" id="IPR002123">
    <property type="entry name" value="Plipid/glycerol_acylTrfase"/>
</dbReference>
<dbReference type="SMART" id="SM00563">
    <property type="entry name" value="PlsC"/>
    <property type="match status" value="1"/>
</dbReference>
<evidence type="ECO:0000313" key="4">
    <source>
        <dbReference type="EMBL" id="TQM95113.1"/>
    </source>
</evidence>